<dbReference type="EMBL" id="JARJCN010000030">
    <property type="protein sequence ID" value="KAJ7086771.1"/>
    <property type="molecule type" value="Genomic_DNA"/>
</dbReference>
<sequence length="528" mass="58105">MHEALRIPELVDLICRHCFDAPDWDWDSDKIEYGVKQPRLCALAVAARTCKTFHDPALNLLWSSASLFNLLCCLPADSRRIYDSEVPRMELLRPLTPTDWERVLVYASRVKHLFAHPNHANLAKILPLLASSVPPKMLFNLRGIHWQHNGADFPAIGLFLEPSLTVLSIPASSSASALSLTATLPRLTDVSLVTDPKYLRLTSYIFDTDYTVQEVQDISNLLRRLPATLETLSTPILDQASFAHLACSPRLRNLTIHRLRNDLSNSRAGAGAFPALEKLDMTADLRAVTRFFGQGAGADMPLATLSLMFPTPTPATAEETHGLYSALAASVAPTRLRSLILLTEGTLFDISTAPHVLIRAHSLRRLLPFANLKSVYICSPVGIDLDDALLEELAASWRGLESLELDARYPPPAPPRATIACLASFAAHCPRLECLSLTFDARAPPPVPAGVAPHAALTSLQVEHSPASAPTAVWQFLAHLFPALEDLDHYVQYDDHDSEVVSAPDVSRHECWNEVQSLLLHSRGSPRE</sequence>
<protein>
    <recommendedName>
        <fullName evidence="3">F-box domain-containing protein</fullName>
    </recommendedName>
</protein>
<accession>A0AAD6U1S3</accession>
<gene>
    <name evidence="1" type="ORF">B0H15DRAFT_340848</name>
</gene>
<keyword evidence="2" id="KW-1185">Reference proteome</keyword>
<reference evidence="1" key="1">
    <citation type="submission" date="2023-03" db="EMBL/GenBank/DDBJ databases">
        <title>Massive genome expansion in bonnet fungi (Mycena s.s.) driven by repeated elements and novel gene families across ecological guilds.</title>
        <authorList>
            <consortium name="Lawrence Berkeley National Laboratory"/>
            <person name="Harder C.B."/>
            <person name="Miyauchi S."/>
            <person name="Viragh M."/>
            <person name="Kuo A."/>
            <person name="Thoen E."/>
            <person name="Andreopoulos B."/>
            <person name="Lu D."/>
            <person name="Skrede I."/>
            <person name="Drula E."/>
            <person name="Henrissat B."/>
            <person name="Morin E."/>
            <person name="Kohler A."/>
            <person name="Barry K."/>
            <person name="LaButti K."/>
            <person name="Morin E."/>
            <person name="Salamov A."/>
            <person name="Lipzen A."/>
            <person name="Mereny Z."/>
            <person name="Hegedus B."/>
            <person name="Baldrian P."/>
            <person name="Stursova M."/>
            <person name="Weitz H."/>
            <person name="Taylor A."/>
            <person name="Grigoriev I.V."/>
            <person name="Nagy L.G."/>
            <person name="Martin F."/>
            <person name="Kauserud H."/>
        </authorList>
    </citation>
    <scope>NUCLEOTIDE SEQUENCE</scope>
    <source>
        <strain evidence="1">CBHHK173m</strain>
    </source>
</reference>
<evidence type="ECO:0008006" key="3">
    <source>
        <dbReference type="Google" id="ProtNLM"/>
    </source>
</evidence>
<comment type="caution">
    <text evidence="1">The sequence shown here is derived from an EMBL/GenBank/DDBJ whole genome shotgun (WGS) entry which is preliminary data.</text>
</comment>
<dbReference type="InterPro" id="IPR032675">
    <property type="entry name" value="LRR_dom_sf"/>
</dbReference>
<evidence type="ECO:0000313" key="2">
    <source>
        <dbReference type="Proteomes" id="UP001222325"/>
    </source>
</evidence>
<dbReference type="AlphaFoldDB" id="A0AAD6U1S3"/>
<organism evidence="1 2">
    <name type="scientific">Mycena belliarum</name>
    <dbReference type="NCBI Taxonomy" id="1033014"/>
    <lineage>
        <taxon>Eukaryota</taxon>
        <taxon>Fungi</taxon>
        <taxon>Dikarya</taxon>
        <taxon>Basidiomycota</taxon>
        <taxon>Agaricomycotina</taxon>
        <taxon>Agaricomycetes</taxon>
        <taxon>Agaricomycetidae</taxon>
        <taxon>Agaricales</taxon>
        <taxon>Marasmiineae</taxon>
        <taxon>Mycenaceae</taxon>
        <taxon>Mycena</taxon>
    </lineage>
</organism>
<dbReference type="Gene3D" id="3.80.10.10">
    <property type="entry name" value="Ribonuclease Inhibitor"/>
    <property type="match status" value="1"/>
</dbReference>
<dbReference type="Proteomes" id="UP001222325">
    <property type="component" value="Unassembled WGS sequence"/>
</dbReference>
<evidence type="ECO:0000313" key="1">
    <source>
        <dbReference type="EMBL" id="KAJ7086771.1"/>
    </source>
</evidence>
<name>A0AAD6U1S3_9AGAR</name>
<proteinExistence type="predicted"/>